<protein>
    <submittedName>
        <fullName evidence="2">Uncharacterized protein</fullName>
    </submittedName>
</protein>
<dbReference type="RefSeq" id="XP_022400550.1">
    <property type="nucleotide sequence ID" value="XM_022544498.1"/>
</dbReference>
<dbReference type="EMBL" id="KV878898">
    <property type="protein sequence ID" value="OJJ83852.1"/>
    <property type="molecule type" value="Genomic_DNA"/>
</dbReference>
<evidence type="ECO:0000256" key="1">
    <source>
        <dbReference type="SAM" id="MobiDB-lite"/>
    </source>
</evidence>
<name>A0A1L9VIZ2_ASPGL</name>
<dbReference type="AlphaFoldDB" id="A0A1L9VIZ2"/>
<proteinExistence type="predicted"/>
<reference evidence="3" key="1">
    <citation type="journal article" date="2017" name="Genome Biol.">
        <title>Comparative genomics reveals high biological diversity and specific adaptations in the industrially and medically important fungal genus Aspergillus.</title>
        <authorList>
            <person name="de Vries R.P."/>
            <person name="Riley R."/>
            <person name="Wiebenga A."/>
            <person name="Aguilar-Osorio G."/>
            <person name="Amillis S."/>
            <person name="Uchima C.A."/>
            <person name="Anderluh G."/>
            <person name="Asadollahi M."/>
            <person name="Askin M."/>
            <person name="Barry K."/>
            <person name="Battaglia E."/>
            <person name="Bayram O."/>
            <person name="Benocci T."/>
            <person name="Braus-Stromeyer S.A."/>
            <person name="Caldana C."/>
            <person name="Canovas D."/>
            <person name="Cerqueira G.C."/>
            <person name="Chen F."/>
            <person name="Chen W."/>
            <person name="Choi C."/>
            <person name="Clum A."/>
            <person name="Dos Santos R.A."/>
            <person name="Damasio A.R."/>
            <person name="Diallinas G."/>
            <person name="Emri T."/>
            <person name="Fekete E."/>
            <person name="Flipphi M."/>
            <person name="Freyberg S."/>
            <person name="Gallo A."/>
            <person name="Gournas C."/>
            <person name="Habgood R."/>
            <person name="Hainaut M."/>
            <person name="Harispe M.L."/>
            <person name="Henrissat B."/>
            <person name="Hilden K.S."/>
            <person name="Hope R."/>
            <person name="Hossain A."/>
            <person name="Karabika E."/>
            <person name="Karaffa L."/>
            <person name="Karanyi Z."/>
            <person name="Krasevec N."/>
            <person name="Kuo A."/>
            <person name="Kusch H."/>
            <person name="LaButti K."/>
            <person name="Lagendijk E.L."/>
            <person name="Lapidus A."/>
            <person name="Levasseur A."/>
            <person name="Lindquist E."/>
            <person name="Lipzen A."/>
            <person name="Logrieco A.F."/>
            <person name="MacCabe A."/>
            <person name="Maekelae M.R."/>
            <person name="Malavazi I."/>
            <person name="Melin P."/>
            <person name="Meyer V."/>
            <person name="Mielnichuk N."/>
            <person name="Miskei M."/>
            <person name="Molnar A.P."/>
            <person name="Mule G."/>
            <person name="Ngan C.Y."/>
            <person name="Orejas M."/>
            <person name="Orosz E."/>
            <person name="Ouedraogo J.P."/>
            <person name="Overkamp K.M."/>
            <person name="Park H.-S."/>
            <person name="Perrone G."/>
            <person name="Piumi F."/>
            <person name="Punt P.J."/>
            <person name="Ram A.F."/>
            <person name="Ramon A."/>
            <person name="Rauscher S."/>
            <person name="Record E."/>
            <person name="Riano-Pachon D.M."/>
            <person name="Robert V."/>
            <person name="Roehrig J."/>
            <person name="Ruller R."/>
            <person name="Salamov A."/>
            <person name="Salih N.S."/>
            <person name="Samson R.A."/>
            <person name="Sandor E."/>
            <person name="Sanguinetti M."/>
            <person name="Schuetze T."/>
            <person name="Sepcic K."/>
            <person name="Shelest E."/>
            <person name="Sherlock G."/>
            <person name="Sophianopoulou V."/>
            <person name="Squina F.M."/>
            <person name="Sun H."/>
            <person name="Susca A."/>
            <person name="Todd R.B."/>
            <person name="Tsang A."/>
            <person name="Unkles S.E."/>
            <person name="van de Wiele N."/>
            <person name="van Rossen-Uffink D."/>
            <person name="Oliveira J.V."/>
            <person name="Vesth T.C."/>
            <person name="Visser J."/>
            <person name="Yu J.-H."/>
            <person name="Zhou M."/>
            <person name="Andersen M.R."/>
            <person name="Archer D.B."/>
            <person name="Baker S.E."/>
            <person name="Benoit I."/>
            <person name="Brakhage A.A."/>
            <person name="Braus G.H."/>
            <person name="Fischer R."/>
            <person name="Frisvad J.C."/>
            <person name="Goldman G.H."/>
            <person name="Houbraken J."/>
            <person name="Oakley B."/>
            <person name="Pocsi I."/>
            <person name="Scazzocchio C."/>
            <person name="Seiboth B."/>
            <person name="vanKuyk P.A."/>
            <person name="Wortman J."/>
            <person name="Dyer P.S."/>
            <person name="Grigoriev I.V."/>
        </authorList>
    </citation>
    <scope>NUCLEOTIDE SEQUENCE [LARGE SCALE GENOMIC DNA]</scope>
    <source>
        <strain evidence="3">CBS 516.65</strain>
    </source>
</reference>
<feature type="compositionally biased region" description="Basic and acidic residues" evidence="1">
    <location>
        <begin position="21"/>
        <end position="33"/>
    </location>
</feature>
<accession>A0A1L9VIZ2</accession>
<feature type="region of interest" description="Disordered" evidence="1">
    <location>
        <begin position="1"/>
        <end position="86"/>
    </location>
</feature>
<sequence length="86" mass="9517">MSNLTTDLSRKEPSTNTLLEQARETPHNVREELSDADAQNTTGVAADRSRAPVDQDLEKGSVHRAQVDRSSSLKSIERRANYSGIH</sequence>
<dbReference type="VEuPathDB" id="FungiDB:ASPGLDRAFT_350161"/>
<gene>
    <name evidence="2" type="ORF">ASPGLDRAFT_350161</name>
</gene>
<dbReference type="OrthoDB" id="4463553at2759"/>
<evidence type="ECO:0000313" key="3">
    <source>
        <dbReference type="Proteomes" id="UP000184300"/>
    </source>
</evidence>
<dbReference type="Proteomes" id="UP000184300">
    <property type="component" value="Unassembled WGS sequence"/>
</dbReference>
<feature type="compositionally biased region" description="Basic and acidic residues" evidence="1">
    <location>
        <begin position="47"/>
        <end position="67"/>
    </location>
</feature>
<evidence type="ECO:0000313" key="2">
    <source>
        <dbReference type="EMBL" id="OJJ83852.1"/>
    </source>
</evidence>
<keyword evidence="3" id="KW-1185">Reference proteome</keyword>
<dbReference type="GeneID" id="34460759"/>
<organism evidence="2 3">
    <name type="scientific">Aspergillus glaucus CBS 516.65</name>
    <dbReference type="NCBI Taxonomy" id="1160497"/>
    <lineage>
        <taxon>Eukaryota</taxon>
        <taxon>Fungi</taxon>
        <taxon>Dikarya</taxon>
        <taxon>Ascomycota</taxon>
        <taxon>Pezizomycotina</taxon>
        <taxon>Eurotiomycetes</taxon>
        <taxon>Eurotiomycetidae</taxon>
        <taxon>Eurotiales</taxon>
        <taxon>Aspergillaceae</taxon>
        <taxon>Aspergillus</taxon>
        <taxon>Aspergillus subgen. Aspergillus</taxon>
    </lineage>
</organism>